<comment type="caution">
    <text evidence="1">The sequence shown here is derived from an EMBL/GenBank/DDBJ whole genome shotgun (WGS) entry which is preliminary data.</text>
</comment>
<protein>
    <submittedName>
        <fullName evidence="1">Uncharacterized protein</fullName>
    </submittedName>
</protein>
<accession>X0UDE3</accession>
<dbReference type="EMBL" id="BARS01017637">
    <property type="protein sequence ID" value="GAF86470.1"/>
    <property type="molecule type" value="Genomic_DNA"/>
</dbReference>
<proteinExistence type="predicted"/>
<evidence type="ECO:0000313" key="1">
    <source>
        <dbReference type="EMBL" id="GAF86470.1"/>
    </source>
</evidence>
<name>X0UDE3_9ZZZZ</name>
<reference evidence="1" key="1">
    <citation type="journal article" date="2014" name="Front. Microbiol.">
        <title>High frequency of phylogenetically diverse reductive dehalogenase-homologous genes in deep subseafloor sedimentary metagenomes.</title>
        <authorList>
            <person name="Kawai M."/>
            <person name="Futagami T."/>
            <person name="Toyoda A."/>
            <person name="Takaki Y."/>
            <person name="Nishi S."/>
            <person name="Hori S."/>
            <person name="Arai W."/>
            <person name="Tsubouchi T."/>
            <person name="Morono Y."/>
            <person name="Uchiyama I."/>
            <person name="Ito T."/>
            <person name="Fujiyama A."/>
            <person name="Inagaki F."/>
            <person name="Takami H."/>
        </authorList>
    </citation>
    <scope>NUCLEOTIDE SEQUENCE</scope>
    <source>
        <strain evidence="1">Expedition CK06-06</strain>
    </source>
</reference>
<gene>
    <name evidence="1" type="ORF">S01H1_28822</name>
</gene>
<sequence>MVGSTLKPDFKIQMLTIQQLPNDKWSLQVGCPSYRFIFDTWEDMVAEQAACFKDPEKWFIENKIEMGNKNLKPLQ</sequence>
<organism evidence="1">
    <name type="scientific">marine sediment metagenome</name>
    <dbReference type="NCBI Taxonomy" id="412755"/>
    <lineage>
        <taxon>unclassified sequences</taxon>
        <taxon>metagenomes</taxon>
        <taxon>ecological metagenomes</taxon>
    </lineage>
</organism>
<dbReference type="AlphaFoldDB" id="X0UDE3"/>